<dbReference type="GO" id="GO:0003677">
    <property type="term" value="F:DNA binding"/>
    <property type="evidence" value="ECO:0007669"/>
    <property type="project" value="InterPro"/>
</dbReference>
<organism evidence="3 4">
    <name type="scientific">Sphingobium scionense</name>
    <dbReference type="NCBI Taxonomy" id="1404341"/>
    <lineage>
        <taxon>Bacteria</taxon>
        <taxon>Pseudomonadati</taxon>
        <taxon>Pseudomonadota</taxon>
        <taxon>Alphaproteobacteria</taxon>
        <taxon>Sphingomonadales</taxon>
        <taxon>Sphingomonadaceae</taxon>
        <taxon>Sphingobium</taxon>
    </lineage>
</organism>
<feature type="compositionally biased region" description="Basic and acidic residues" evidence="1">
    <location>
        <begin position="79"/>
        <end position="98"/>
    </location>
</feature>
<evidence type="ECO:0000259" key="2">
    <source>
        <dbReference type="PROSITE" id="PS50943"/>
    </source>
</evidence>
<reference evidence="3 4" key="1">
    <citation type="submission" date="2020-08" db="EMBL/GenBank/DDBJ databases">
        <title>Genomic Encyclopedia of Type Strains, Phase IV (KMG-IV): sequencing the most valuable type-strain genomes for metagenomic binning, comparative biology and taxonomic classification.</title>
        <authorList>
            <person name="Goeker M."/>
        </authorList>
    </citation>
    <scope>NUCLEOTIDE SEQUENCE [LARGE SCALE GENOMIC DNA]</scope>
    <source>
        <strain evidence="3 4">DSM 19371</strain>
    </source>
</reference>
<gene>
    <name evidence="3" type="ORF">GGQ90_002893</name>
</gene>
<comment type="caution">
    <text evidence="3">The sequence shown here is derived from an EMBL/GenBank/DDBJ whole genome shotgun (WGS) entry which is preliminary data.</text>
</comment>
<dbReference type="InterPro" id="IPR010982">
    <property type="entry name" value="Lambda_DNA-bd_dom_sf"/>
</dbReference>
<feature type="region of interest" description="Disordered" evidence="1">
    <location>
        <begin position="58"/>
        <end position="138"/>
    </location>
</feature>
<evidence type="ECO:0000256" key="1">
    <source>
        <dbReference type="SAM" id="MobiDB-lite"/>
    </source>
</evidence>
<dbReference type="AlphaFoldDB" id="A0A7W6LRE6"/>
<dbReference type="SMART" id="SM00530">
    <property type="entry name" value="HTH_XRE"/>
    <property type="match status" value="1"/>
</dbReference>
<evidence type="ECO:0000313" key="3">
    <source>
        <dbReference type="EMBL" id="MBB4149104.1"/>
    </source>
</evidence>
<accession>A0A7W6LRE6</accession>
<proteinExistence type="predicted"/>
<dbReference type="CDD" id="cd00093">
    <property type="entry name" value="HTH_XRE"/>
    <property type="match status" value="1"/>
</dbReference>
<sequence length="138" mass="15021">MIYSDRLRDVMGERQISQAELARRVGVSQQTIAKLFQGASSGSRYLHRIARELGTTPAYLEGEVDDPNEDAPAPPAADSESREMMEHFGHLAPADRRALLQIARSMAGGGTPSDTVHAPSRGYRGEDSEPGLDNGEER</sequence>
<dbReference type="RefSeq" id="WP_188082747.1">
    <property type="nucleotide sequence ID" value="NZ_JACIEU010000011.1"/>
</dbReference>
<feature type="domain" description="HTH cro/C1-type" evidence="2">
    <location>
        <begin position="7"/>
        <end position="60"/>
    </location>
</feature>
<dbReference type="InterPro" id="IPR001387">
    <property type="entry name" value="Cro/C1-type_HTH"/>
</dbReference>
<evidence type="ECO:0000313" key="4">
    <source>
        <dbReference type="Proteomes" id="UP000590524"/>
    </source>
</evidence>
<keyword evidence="4" id="KW-1185">Reference proteome</keyword>
<feature type="compositionally biased region" description="Acidic residues" evidence="1">
    <location>
        <begin position="128"/>
        <end position="138"/>
    </location>
</feature>
<dbReference type="Proteomes" id="UP000590524">
    <property type="component" value="Unassembled WGS sequence"/>
</dbReference>
<dbReference type="Pfam" id="PF01381">
    <property type="entry name" value="HTH_3"/>
    <property type="match status" value="1"/>
</dbReference>
<dbReference type="EMBL" id="JACIEU010000011">
    <property type="protein sequence ID" value="MBB4149104.1"/>
    <property type="molecule type" value="Genomic_DNA"/>
</dbReference>
<protein>
    <submittedName>
        <fullName evidence="3">Transcriptional regulator with XRE-family HTH domain</fullName>
    </submittedName>
</protein>
<dbReference type="Gene3D" id="1.10.260.40">
    <property type="entry name" value="lambda repressor-like DNA-binding domains"/>
    <property type="match status" value="1"/>
</dbReference>
<name>A0A7W6LRE6_9SPHN</name>
<dbReference type="PROSITE" id="PS50943">
    <property type="entry name" value="HTH_CROC1"/>
    <property type="match status" value="1"/>
</dbReference>
<dbReference type="SUPFAM" id="SSF47413">
    <property type="entry name" value="lambda repressor-like DNA-binding domains"/>
    <property type="match status" value="1"/>
</dbReference>